<accession>A0ABV7LA83</accession>
<protein>
    <submittedName>
        <fullName evidence="2">Acetamidase/formamidase family protein</fullName>
    </submittedName>
</protein>
<comment type="caution">
    <text evidence="2">The sequence shown here is derived from an EMBL/GenBank/DDBJ whole genome shotgun (WGS) entry which is preliminary data.</text>
</comment>
<dbReference type="RefSeq" id="WP_379906980.1">
    <property type="nucleotide sequence ID" value="NZ_JBHRTR010000054.1"/>
</dbReference>
<dbReference type="EMBL" id="JBHRTR010000054">
    <property type="protein sequence ID" value="MFC3231488.1"/>
    <property type="molecule type" value="Genomic_DNA"/>
</dbReference>
<feature type="compositionally biased region" description="Basic and acidic residues" evidence="1">
    <location>
        <begin position="1"/>
        <end position="11"/>
    </location>
</feature>
<keyword evidence="3" id="KW-1185">Reference proteome</keyword>
<evidence type="ECO:0000313" key="3">
    <source>
        <dbReference type="Proteomes" id="UP001595528"/>
    </source>
</evidence>
<dbReference type="SUPFAM" id="SSF141130">
    <property type="entry name" value="Acetamidase/Formamidase-like"/>
    <property type="match status" value="1"/>
</dbReference>
<gene>
    <name evidence="2" type="ORF">ACFOGJ_29840</name>
</gene>
<dbReference type="PANTHER" id="PTHR31891">
    <property type="entry name" value="FORMAMIDASE C869.04-RELATED"/>
    <property type="match status" value="1"/>
</dbReference>
<dbReference type="Gene3D" id="2.60.120.580">
    <property type="entry name" value="Acetamidase/Formamidase-like domains"/>
    <property type="match status" value="1"/>
</dbReference>
<sequence>MHAIRIDRSKGLAEQPGCGHNRYHPDIPPVLEVAEGEEVVLECRDGLDGQITGSTTVDDFPNLDSGRIHPLTGPVFVKGAEPGDALEVEFLEIEAQPYAFSCIMPGLGFLRDVIDTPFLAHWKIADGWATSEQIPGVRIPGAPFMGISATAPSHDKLVEWTDREQRLIDRGGMVFPPDGAGAIPGGGCGLKGLRTLPPREHGGNFDVKQLTKGSKLLLPVYVDGALFSVGDGHFAQGDGEVCVTAVEMGATAAVRFKLHKGLAAKRQHINAPVYSFRQEITQPEPLKTGTVLAAMGMPFTEDGEIDGENLTLAARNALLNMIALLQERGFSREQAYVICSVACDLHVSNVVDVPNYTVSALLPEVIFG</sequence>
<dbReference type="Pfam" id="PF03069">
    <property type="entry name" value="FmdA_AmdA"/>
    <property type="match status" value="1"/>
</dbReference>
<feature type="region of interest" description="Disordered" evidence="1">
    <location>
        <begin position="1"/>
        <end position="24"/>
    </location>
</feature>
<organism evidence="2 3">
    <name type="scientific">Marinibaculum pumilum</name>
    <dbReference type="NCBI Taxonomy" id="1766165"/>
    <lineage>
        <taxon>Bacteria</taxon>
        <taxon>Pseudomonadati</taxon>
        <taxon>Pseudomonadota</taxon>
        <taxon>Alphaproteobacteria</taxon>
        <taxon>Rhodospirillales</taxon>
        <taxon>Rhodospirillaceae</taxon>
        <taxon>Marinibaculum</taxon>
    </lineage>
</organism>
<reference evidence="3" key="1">
    <citation type="journal article" date="2019" name="Int. J. Syst. Evol. Microbiol.">
        <title>The Global Catalogue of Microorganisms (GCM) 10K type strain sequencing project: providing services to taxonomists for standard genome sequencing and annotation.</title>
        <authorList>
            <consortium name="The Broad Institute Genomics Platform"/>
            <consortium name="The Broad Institute Genome Sequencing Center for Infectious Disease"/>
            <person name="Wu L."/>
            <person name="Ma J."/>
        </authorList>
    </citation>
    <scope>NUCLEOTIDE SEQUENCE [LARGE SCALE GENOMIC DNA]</scope>
    <source>
        <strain evidence="3">KCTC 42964</strain>
    </source>
</reference>
<dbReference type="InterPro" id="IPR004304">
    <property type="entry name" value="FmdA_AmdA"/>
</dbReference>
<dbReference type="Proteomes" id="UP001595528">
    <property type="component" value="Unassembled WGS sequence"/>
</dbReference>
<proteinExistence type="predicted"/>
<dbReference type="Gene3D" id="3.10.28.20">
    <property type="entry name" value="Acetamidase/Formamidase-like domains"/>
    <property type="match status" value="1"/>
</dbReference>
<dbReference type="PANTHER" id="PTHR31891:SF1">
    <property type="entry name" value="FORMAMIDASE C869.04-RELATED"/>
    <property type="match status" value="1"/>
</dbReference>
<evidence type="ECO:0000313" key="2">
    <source>
        <dbReference type="EMBL" id="MFC3231488.1"/>
    </source>
</evidence>
<evidence type="ECO:0000256" key="1">
    <source>
        <dbReference type="SAM" id="MobiDB-lite"/>
    </source>
</evidence>
<name>A0ABV7LA83_9PROT</name>